<evidence type="ECO:0000313" key="2">
    <source>
        <dbReference type="EMBL" id="KAF8483924.1"/>
    </source>
</evidence>
<sequence>MSQTHPTAASSSSSSSNFQPIINNALNKYKSRTKNDLLAHPLAAQLESCNSPSAILLILQEQVQGLDQSRSTDERWTKWLDPTVNVLYAFSSILGSGASLLFSPASVIFVGVGVLLSTAKDVRASQDALVDIFERIEMFFRRLEIYTEVRPTTEMMDIIIQIMVEVLSILGIVTKEIKQGQIKKYAKRLIGRTYIEDALKRLDKLTHEEAWMATAENLKATHAVGVSVRQVADQVVAIDNRVAGMCDRVASVDDRVKVVNDRVVEVIRGV</sequence>
<evidence type="ECO:0000313" key="3">
    <source>
        <dbReference type="Proteomes" id="UP000759537"/>
    </source>
</evidence>
<evidence type="ECO:0000259" key="1">
    <source>
        <dbReference type="Pfam" id="PF17109"/>
    </source>
</evidence>
<dbReference type="Proteomes" id="UP000759537">
    <property type="component" value="Unassembled WGS sequence"/>
</dbReference>
<feature type="domain" description="Fungal STAND N-terminal Goodbye" evidence="1">
    <location>
        <begin position="23"/>
        <end position="146"/>
    </location>
</feature>
<reference evidence="2" key="2">
    <citation type="journal article" date="2020" name="Nat. Commun.">
        <title>Large-scale genome sequencing of mycorrhizal fungi provides insights into the early evolution of symbiotic traits.</title>
        <authorList>
            <person name="Miyauchi S."/>
            <person name="Kiss E."/>
            <person name="Kuo A."/>
            <person name="Drula E."/>
            <person name="Kohler A."/>
            <person name="Sanchez-Garcia M."/>
            <person name="Morin E."/>
            <person name="Andreopoulos B."/>
            <person name="Barry K.W."/>
            <person name="Bonito G."/>
            <person name="Buee M."/>
            <person name="Carver A."/>
            <person name="Chen C."/>
            <person name="Cichocki N."/>
            <person name="Clum A."/>
            <person name="Culley D."/>
            <person name="Crous P.W."/>
            <person name="Fauchery L."/>
            <person name="Girlanda M."/>
            <person name="Hayes R.D."/>
            <person name="Keri Z."/>
            <person name="LaButti K."/>
            <person name="Lipzen A."/>
            <person name="Lombard V."/>
            <person name="Magnuson J."/>
            <person name="Maillard F."/>
            <person name="Murat C."/>
            <person name="Nolan M."/>
            <person name="Ohm R.A."/>
            <person name="Pangilinan J."/>
            <person name="Pereira M.F."/>
            <person name="Perotto S."/>
            <person name="Peter M."/>
            <person name="Pfister S."/>
            <person name="Riley R."/>
            <person name="Sitrit Y."/>
            <person name="Stielow J.B."/>
            <person name="Szollosi G."/>
            <person name="Zifcakova L."/>
            <person name="Stursova M."/>
            <person name="Spatafora J.W."/>
            <person name="Tedersoo L."/>
            <person name="Vaario L.M."/>
            <person name="Yamada A."/>
            <person name="Yan M."/>
            <person name="Wang P."/>
            <person name="Xu J."/>
            <person name="Bruns T."/>
            <person name="Baldrian P."/>
            <person name="Vilgalys R."/>
            <person name="Dunand C."/>
            <person name="Henrissat B."/>
            <person name="Grigoriev I.V."/>
            <person name="Hibbett D."/>
            <person name="Nagy L.G."/>
            <person name="Martin F.M."/>
        </authorList>
    </citation>
    <scope>NUCLEOTIDE SEQUENCE</scope>
    <source>
        <strain evidence="2">Prilba</strain>
    </source>
</reference>
<accession>A0A9P5N1F9</accession>
<gene>
    <name evidence="2" type="ORF">DFH94DRAFT_331734</name>
</gene>
<organism evidence="2 3">
    <name type="scientific">Russula ochroleuca</name>
    <dbReference type="NCBI Taxonomy" id="152965"/>
    <lineage>
        <taxon>Eukaryota</taxon>
        <taxon>Fungi</taxon>
        <taxon>Dikarya</taxon>
        <taxon>Basidiomycota</taxon>
        <taxon>Agaricomycotina</taxon>
        <taxon>Agaricomycetes</taxon>
        <taxon>Russulales</taxon>
        <taxon>Russulaceae</taxon>
        <taxon>Russula</taxon>
    </lineage>
</organism>
<reference evidence="2" key="1">
    <citation type="submission" date="2019-10" db="EMBL/GenBank/DDBJ databases">
        <authorList>
            <consortium name="DOE Joint Genome Institute"/>
            <person name="Kuo A."/>
            <person name="Miyauchi S."/>
            <person name="Kiss E."/>
            <person name="Drula E."/>
            <person name="Kohler A."/>
            <person name="Sanchez-Garcia M."/>
            <person name="Andreopoulos B."/>
            <person name="Barry K.W."/>
            <person name="Bonito G."/>
            <person name="Buee M."/>
            <person name="Carver A."/>
            <person name="Chen C."/>
            <person name="Cichocki N."/>
            <person name="Clum A."/>
            <person name="Culley D."/>
            <person name="Crous P.W."/>
            <person name="Fauchery L."/>
            <person name="Girlanda M."/>
            <person name="Hayes R."/>
            <person name="Keri Z."/>
            <person name="LaButti K."/>
            <person name="Lipzen A."/>
            <person name="Lombard V."/>
            <person name="Magnuson J."/>
            <person name="Maillard F."/>
            <person name="Morin E."/>
            <person name="Murat C."/>
            <person name="Nolan M."/>
            <person name="Ohm R."/>
            <person name="Pangilinan J."/>
            <person name="Pereira M."/>
            <person name="Perotto S."/>
            <person name="Peter M."/>
            <person name="Riley R."/>
            <person name="Sitrit Y."/>
            <person name="Stielow B."/>
            <person name="Szollosi G."/>
            <person name="Zifcakova L."/>
            <person name="Stursova M."/>
            <person name="Spatafora J.W."/>
            <person name="Tedersoo L."/>
            <person name="Vaario L.-M."/>
            <person name="Yamada A."/>
            <person name="Yan M."/>
            <person name="Wang P."/>
            <person name="Xu J."/>
            <person name="Bruns T."/>
            <person name="Baldrian P."/>
            <person name="Vilgalys R."/>
            <person name="Henrissat B."/>
            <person name="Grigoriev I.V."/>
            <person name="Hibbett D."/>
            <person name="Nagy L.G."/>
            <person name="Martin F.M."/>
        </authorList>
    </citation>
    <scope>NUCLEOTIDE SEQUENCE</scope>
    <source>
        <strain evidence="2">Prilba</strain>
    </source>
</reference>
<dbReference type="Pfam" id="PF17109">
    <property type="entry name" value="Goodbye"/>
    <property type="match status" value="1"/>
</dbReference>
<keyword evidence="3" id="KW-1185">Reference proteome</keyword>
<protein>
    <recommendedName>
        <fullName evidence="1">Fungal STAND N-terminal Goodbye domain-containing protein</fullName>
    </recommendedName>
</protein>
<proteinExistence type="predicted"/>
<dbReference type="EMBL" id="WHVB01000004">
    <property type="protein sequence ID" value="KAF8483924.1"/>
    <property type="molecule type" value="Genomic_DNA"/>
</dbReference>
<comment type="caution">
    <text evidence="2">The sequence shown here is derived from an EMBL/GenBank/DDBJ whole genome shotgun (WGS) entry which is preliminary data.</text>
</comment>
<dbReference type="OrthoDB" id="3032852at2759"/>
<name>A0A9P5N1F9_9AGAM</name>
<dbReference type="InterPro" id="IPR031350">
    <property type="entry name" value="Goodbye_dom"/>
</dbReference>
<dbReference type="AlphaFoldDB" id="A0A9P5N1F9"/>